<sequence length="107" mass="11156">MASASLSIPIAFWTRNISTAAVSATLAWEHYVVAGLEDGLIWVLKEQGTLLTGGDSVTEASADAIRLDPGVLLVGHNCRITALEATLADGDAKSMGEWILISASEDG</sequence>
<dbReference type="EMBL" id="JAAAHW010000165">
    <property type="protein sequence ID" value="KAG0005764.1"/>
    <property type="molecule type" value="Genomic_DNA"/>
</dbReference>
<evidence type="ECO:0000313" key="2">
    <source>
        <dbReference type="Proteomes" id="UP000749646"/>
    </source>
</evidence>
<organism evidence="1 2">
    <name type="scientific">Modicella reniformis</name>
    <dbReference type="NCBI Taxonomy" id="1440133"/>
    <lineage>
        <taxon>Eukaryota</taxon>
        <taxon>Fungi</taxon>
        <taxon>Fungi incertae sedis</taxon>
        <taxon>Mucoromycota</taxon>
        <taxon>Mortierellomycotina</taxon>
        <taxon>Mortierellomycetes</taxon>
        <taxon>Mortierellales</taxon>
        <taxon>Mortierellaceae</taxon>
        <taxon>Modicella</taxon>
    </lineage>
</organism>
<gene>
    <name evidence="1" type="ORF">BGZ65_010238</name>
</gene>
<protein>
    <submittedName>
        <fullName evidence="1">Uncharacterized protein</fullName>
    </submittedName>
</protein>
<evidence type="ECO:0000313" key="1">
    <source>
        <dbReference type="EMBL" id="KAG0005764.1"/>
    </source>
</evidence>
<reference evidence="1" key="1">
    <citation type="journal article" date="2020" name="Fungal Divers.">
        <title>Resolving the Mortierellaceae phylogeny through synthesis of multi-gene phylogenetics and phylogenomics.</title>
        <authorList>
            <person name="Vandepol N."/>
            <person name="Liber J."/>
            <person name="Desiro A."/>
            <person name="Na H."/>
            <person name="Kennedy M."/>
            <person name="Barry K."/>
            <person name="Grigoriev I.V."/>
            <person name="Miller A.N."/>
            <person name="O'Donnell K."/>
            <person name="Stajich J.E."/>
            <person name="Bonito G."/>
        </authorList>
    </citation>
    <scope>NUCLEOTIDE SEQUENCE</scope>
    <source>
        <strain evidence="1">MES-2147</strain>
    </source>
</reference>
<proteinExistence type="predicted"/>
<accession>A0A9P6MJY8</accession>
<dbReference type="AlphaFoldDB" id="A0A9P6MJY8"/>
<comment type="caution">
    <text evidence="1">The sequence shown here is derived from an EMBL/GenBank/DDBJ whole genome shotgun (WGS) entry which is preliminary data.</text>
</comment>
<dbReference type="OrthoDB" id="338622at2759"/>
<name>A0A9P6MJY8_9FUNG</name>
<dbReference type="Proteomes" id="UP000749646">
    <property type="component" value="Unassembled WGS sequence"/>
</dbReference>
<keyword evidence="2" id="KW-1185">Reference proteome</keyword>